<dbReference type="EC" id="2.7.7.49" evidence="1"/>
<dbReference type="InterPro" id="IPR036397">
    <property type="entry name" value="RNaseH_sf"/>
</dbReference>
<evidence type="ECO:0000256" key="1">
    <source>
        <dbReference type="ARBA" id="ARBA00012493"/>
    </source>
</evidence>
<proteinExistence type="predicted"/>
<dbReference type="SUPFAM" id="SSF53098">
    <property type="entry name" value="Ribonuclease H-like"/>
    <property type="match status" value="1"/>
</dbReference>
<feature type="domain" description="Integrase catalytic" evidence="3">
    <location>
        <begin position="63"/>
        <end position="221"/>
    </location>
</feature>
<dbReference type="Pfam" id="PF17921">
    <property type="entry name" value="Integrase_H2C2"/>
    <property type="match status" value="1"/>
</dbReference>
<dbReference type="PANTHER" id="PTHR37984:SF15">
    <property type="entry name" value="INTEGRASE CATALYTIC DOMAIN-CONTAINING PROTEIN"/>
    <property type="match status" value="1"/>
</dbReference>
<dbReference type="InterPro" id="IPR050951">
    <property type="entry name" value="Retrovirus_Pol_polyprotein"/>
</dbReference>
<sequence>MYEGQDELTSGHLGSRKTYLQIAVLYFWPNMQKDVNEYVKNCLIYQQCKVEQLAPGGLMGSRQITRPWEMVAADITGPFPRSSAGNKYLLIFMDMFTKYVESIPIQKANGATISQRLYSRIFMRFGVPDVLLTDNGTEFRNDLMTEFSEKSGFKQFLICPYNPRANPVERINRTYKTMIVCYLEKDHTKWDENVTELTFAYNTAVQETTGVSPAFLNFGRQPKIQDNLRGREEEEGNENLDLEAKEE</sequence>
<dbReference type="Gene3D" id="3.30.420.10">
    <property type="entry name" value="Ribonuclease H-like superfamily/Ribonuclease H"/>
    <property type="match status" value="1"/>
</dbReference>
<name>A0ABD2W5M1_9HYME</name>
<dbReference type="Proteomes" id="UP001627154">
    <property type="component" value="Unassembled WGS sequence"/>
</dbReference>
<dbReference type="PANTHER" id="PTHR37984">
    <property type="entry name" value="PROTEIN CBG26694"/>
    <property type="match status" value="1"/>
</dbReference>
<dbReference type="FunFam" id="3.30.420.10:FF:000032">
    <property type="entry name" value="Retrovirus-related Pol polyprotein from transposon 297-like Protein"/>
    <property type="match status" value="1"/>
</dbReference>
<evidence type="ECO:0000256" key="2">
    <source>
        <dbReference type="SAM" id="MobiDB-lite"/>
    </source>
</evidence>
<dbReference type="EMBL" id="JBJJXI010000136">
    <property type="protein sequence ID" value="KAL3387881.1"/>
    <property type="molecule type" value="Genomic_DNA"/>
</dbReference>
<comment type="caution">
    <text evidence="4">The sequence shown here is derived from an EMBL/GenBank/DDBJ whole genome shotgun (WGS) entry which is preliminary data.</text>
</comment>
<organism evidence="4 5">
    <name type="scientific">Trichogramma kaykai</name>
    <dbReference type="NCBI Taxonomy" id="54128"/>
    <lineage>
        <taxon>Eukaryota</taxon>
        <taxon>Metazoa</taxon>
        <taxon>Ecdysozoa</taxon>
        <taxon>Arthropoda</taxon>
        <taxon>Hexapoda</taxon>
        <taxon>Insecta</taxon>
        <taxon>Pterygota</taxon>
        <taxon>Neoptera</taxon>
        <taxon>Endopterygota</taxon>
        <taxon>Hymenoptera</taxon>
        <taxon>Apocrita</taxon>
        <taxon>Proctotrupomorpha</taxon>
        <taxon>Chalcidoidea</taxon>
        <taxon>Trichogrammatidae</taxon>
        <taxon>Trichogramma</taxon>
    </lineage>
</organism>
<evidence type="ECO:0000259" key="3">
    <source>
        <dbReference type="PROSITE" id="PS50994"/>
    </source>
</evidence>
<dbReference type="Gene3D" id="1.10.340.70">
    <property type="match status" value="1"/>
</dbReference>
<reference evidence="4 5" key="1">
    <citation type="journal article" date="2024" name="bioRxiv">
        <title>A reference genome for Trichogramma kaykai: A tiny desert-dwelling parasitoid wasp with competing sex-ratio distorters.</title>
        <authorList>
            <person name="Culotta J."/>
            <person name="Lindsey A.R."/>
        </authorList>
    </citation>
    <scope>NUCLEOTIDE SEQUENCE [LARGE SCALE GENOMIC DNA]</scope>
    <source>
        <strain evidence="4 5">KSX58</strain>
    </source>
</reference>
<dbReference type="InterPro" id="IPR041588">
    <property type="entry name" value="Integrase_H2C2"/>
</dbReference>
<gene>
    <name evidence="4" type="ORF">TKK_016969</name>
</gene>
<dbReference type="AlphaFoldDB" id="A0ABD2W5M1"/>
<keyword evidence="5" id="KW-1185">Reference proteome</keyword>
<evidence type="ECO:0000313" key="4">
    <source>
        <dbReference type="EMBL" id="KAL3387881.1"/>
    </source>
</evidence>
<feature type="region of interest" description="Disordered" evidence="2">
    <location>
        <begin position="226"/>
        <end position="247"/>
    </location>
</feature>
<dbReference type="InterPro" id="IPR001584">
    <property type="entry name" value="Integrase_cat-core"/>
</dbReference>
<dbReference type="InterPro" id="IPR012337">
    <property type="entry name" value="RNaseH-like_sf"/>
</dbReference>
<dbReference type="PROSITE" id="PS50994">
    <property type="entry name" value="INTEGRASE"/>
    <property type="match status" value="1"/>
</dbReference>
<feature type="compositionally biased region" description="Acidic residues" evidence="2">
    <location>
        <begin position="233"/>
        <end position="247"/>
    </location>
</feature>
<dbReference type="GO" id="GO:0003964">
    <property type="term" value="F:RNA-directed DNA polymerase activity"/>
    <property type="evidence" value="ECO:0007669"/>
    <property type="project" value="UniProtKB-EC"/>
</dbReference>
<protein>
    <recommendedName>
        <fullName evidence="1">RNA-directed DNA polymerase</fullName>
        <ecNumber evidence="1">2.7.7.49</ecNumber>
    </recommendedName>
</protein>
<accession>A0ABD2W5M1</accession>
<dbReference type="Pfam" id="PF00665">
    <property type="entry name" value="rve"/>
    <property type="match status" value="1"/>
</dbReference>
<evidence type="ECO:0000313" key="5">
    <source>
        <dbReference type="Proteomes" id="UP001627154"/>
    </source>
</evidence>